<comment type="caution">
    <text evidence="1">The sequence shown here is derived from an EMBL/GenBank/DDBJ whole genome shotgun (WGS) entry which is preliminary data.</text>
</comment>
<organism evidence="1 2">
    <name type="scientific">Hibiscus sabdariffa</name>
    <name type="common">roselle</name>
    <dbReference type="NCBI Taxonomy" id="183260"/>
    <lineage>
        <taxon>Eukaryota</taxon>
        <taxon>Viridiplantae</taxon>
        <taxon>Streptophyta</taxon>
        <taxon>Embryophyta</taxon>
        <taxon>Tracheophyta</taxon>
        <taxon>Spermatophyta</taxon>
        <taxon>Magnoliopsida</taxon>
        <taxon>eudicotyledons</taxon>
        <taxon>Gunneridae</taxon>
        <taxon>Pentapetalae</taxon>
        <taxon>rosids</taxon>
        <taxon>malvids</taxon>
        <taxon>Malvales</taxon>
        <taxon>Malvaceae</taxon>
        <taxon>Malvoideae</taxon>
        <taxon>Hibiscus</taxon>
    </lineage>
</organism>
<dbReference type="EMBL" id="JBBPBM010000009">
    <property type="protein sequence ID" value="KAK8569085.1"/>
    <property type="molecule type" value="Genomic_DNA"/>
</dbReference>
<gene>
    <name evidence="1" type="ORF">V6N12_007617</name>
</gene>
<sequence length="173" mass="19407">MVLVCLVEDCSRCPIVGVFCPLPWLATIWDDVLQNVVWCLGNGQDITFCYDPWIGDLGRLAQYTLSAVDGALVRAIVSDMMWEKFHEFLLMYVLMRMTAVKGPTRNLLSDHVAPWSDYLEPLEQGWVQINVDGARRQGDSVIASRGAIRDASGVWQPGFAWFIDIGNVVEAEL</sequence>
<accession>A0ABR2F2A6</accession>
<evidence type="ECO:0000313" key="2">
    <source>
        <dbReference type="Proteomes" id="UP001472677"/>
    </source>
</evidence>
<reference evidence="1 2" key="1">
    <citation type="journal article" date="2024" name="G3 (Bethesda)">
        <title>Genome assembly of Hibiscus sabdariffa L. provides insights into metabolisms of medicinal natural products.</title>
        <authorList>
            <person name="Kim T."/>
        </authorList>
    </citation>
    <scope>NUCLEOTIDE SEQUENCE [LARGE SCALE GENOMIC DNA]</scope>
    <source>
        <strain evidence="1">TK-2024</strain>
        <tissue evidence="1">Old leaves</tissue>
    </source>
</reference>
<name>A0ABR2F2A6_9ROSI</name>
<keyword evidence="2" id="KW-1185">Reference proteome</keyword>
<dbReference type="Proteomes" id="UP001472677">
    <property type="component" value="Unassembled WGS sequence"/>
</dbReference>
<protein>
    <submittedName>
        <fullName evidence="1">Uncharacterized protein</fullName>
    </submittedName>
</protein>
<evidence type="ECO:0000313" key="1">
    <source>
        <dbReference type="EMBL" id="KAK8569085.1"/>
    </source>
</evidence>
<proteinExistence type="predicted"/>